<dbReference type="PROSITE" id="PS50977">
    <property type="entry name" value="HTH_TETR_2"/>
    <property type="match status" value="1"/>
</dbReference>
<dbReference type="PRINTS" id="PR00455">
    <property type="entry name" value="HTHTETR"/>
</dbReference>
<keyword evidence="3" id="KW-0804">Transcription</keyword>
<dbReference type="GO" id="GO:0000976">
    <property type="term" value="F:transcription cis-regulatory region binding"/>
    <property type="evidence" value="ECO:0007669"/>
    <property type="project" value="TreeGrafter"/>
</dbReference>
<name>A0A378U830_MYCFO</name>
<accession>A0A378U830</accession>
<dbReference type="InterPro" id="IPR050109">
    <property type="entry name" value="HTH-type_TetR-like_transc_reg"/>
</dbReference>
<keyword evidence="2 4" id="KW-0238">DNA-binding</keyword>
<evidence type="ECO:0000259" key="5">
    <source>
        <dbReference type="PROSITE" id="PS50977"/>
    </source>
</evidence>
<evidence type="ECO:0000313" key="6">
    <source>
        <dbReference type="EMBL" id="STZ72819.1"/>
    </source>
</evidence>
<organism evidence="6 7">
    <name type="scientific">Mycolicibacterium fortuitum</name>
    <name type="common">Mycobacterium fortuitum</name>
    <dbReference type="NCBI Taxonomy" id="1766"/>
    <lineage>
        <taxon>Bacteria</taxon>
        <taxon>Bacillati</taxon>
        <taxon>Actinomycetota</taxon>
        <taxon>Actinomycetes</taxon>
        <taxon>Mycobacteriales</taxon>
        <taxon>Mycobacteriaceae</taxon>
        <taxon>Mycolicibacterium</taxon>
    </lineage>
</organism>
<dbReference type="GO" id="GO:0003700">
    <property type="term" value="F:DNA-binding transcription factor activity"/>
    <property type="evidence" value="ECO:0007669"/>
    <property type="project" value="TreeGrafter"/>
</dbReference>
<dbReference type="SUPFAM" id="SSF46689">
    <property type="entry name" value="Homeodomain-like"/>
    <property type="match status" value="1"/>
</dbReference>
<dbReference type="Pfam" id="PF00440">
    <property type="entry name" value="TetR_N"/>
    <property type="match status" value="1"/>
</dbReference>
<gene>
    <name evidence="6" type="ORF">NCTC1542_00357</name>
</gene>
<dbReference type="PANTHER" id="PTHR30055:SF234">
    <property type="entry name" value="HTH-TYPE TRANSCRIPTIONAL REGULATOR BETI"/>
    <property type="match status" value="1"/>
</dbReference>
<reference evidence="6 7" key="1">
    <citation type="submission" date="2018-06" db="EMBL/GenBank/DDBJ databases">
        <authorList>
            <consortium name="Pathogen Informatics"/>
            <person name="Doyle S."/>
        </authorList>
    </citation>
    <scope>NUCLEOTIDE SEQUENCE [LARGE SCALE GENOMIC DNA]</scope>
    <source>
        <strain evidence="6 7">NCTC1542</strain>
    </source>
</reference>
<proteinExistence type="predicted"/>
<dbReference type="Proteomes" id="UP000255389">
    <property type="component" value="Unassembled WGS sequence"/>
</dbReference>
<protein>
    <submittedName>
        <fullName evidence="6">Transcriptional regulator</fullName>
    </submittedName>
</protein>
<dbReference type="PANTHER" id="PTHR30055">
    <property type="entry name" value="HTH-TYPE TRANSCRIPTIONAL REGULATOR RUTR"/>
    <property type="match status" value="1"/>
</dbReference>
<dbReference type="AlphaFoldDB" id="A0A378U830"/>
<evidence type="ECO:0000256" key="3">
    <source>
        <dbReference type="ARBA" id="ARBA00023163"/>
    </source>
</evidence>
<feature type="domain" description="HTH tetR-type" evidence="5">
    <location>
        <begin position="42"/>
        <end position="102"/>
    </location>
</feature>
<dbReference type="InterPro" id="IPR001647">
    <property type="entry name" value="HTH_TetR"/>
</dbReference>
<dbReference type="Gene3D" id="1.10.10.60">
    <property type="entry name" value="Homeodomain-like"/>
    <property type="match status" value="1"/>
</dbReference>
<evidence type="ECO:0000313" key="7">
    <source>
        <dbReference type="Proteomes" id="UP000255389"/>
    </source>
</evidence>
<evidence type="ECO:0000256" key="2">
    <source>
        <dbReference type="ARBA" id="ARBA00023125"/>
    </source>
</evidence>
<dbReference type="Gene3D" id="1.10.357.10">
    <property type="entry name" value="Tetracycline Repressor, domain 2"/>
    <property type="match status" value="1"/>
</dbReference>
<evidence type="ECO:0000256" key="1">
    <source>
        <dbReference type="ARBA" id="ARBA00023015"/>
    </source>
</evidence>
<dbReference type="InterPro" id="IPR009057">
    <property type="entry name" value="Homeodomain-like_sf"/>
</dbReference>
<sequence length="234" mass="25933">MAFLDQSLRGLHIECIVLLLLVLSTIASALSPTKGALMPELPSTRERLVSAAFELFEECGYEATSVDDIAARAGVGRTTAFRQFGSKEALIFPDHETLLRRADERLSAAPAEALPAEVIAVATTSVFENYLAEGERARTRYRLTRSVTALRDFETAVVSRYVRLFTKHLRNAQAGDWTADLRAELFANAVVAAHNYVLRRWLRGEVANPRSDLAEALAATWPIYRAAAAAPRWW</sequence>
<evidence type="ECO:0000256" key="4">
    <source>
        <dbReference type="PROSITE-ProRule" id="PRU00335"/>
    </source>
</evidence>
<keyword evidence="1" id="KW-0805">Transcription regulation</keyword>
<dbReference type="EMBL" id="UGQY01000001">
    <property type="protein sequence ID" value="STZ72819.1"/>
    <property type="molecule type" value="Genomic_DNA"/>
</dbReference>
<feature type="DNA-binding region" description="H-T-H motif" evidence="4">
    <location>
        <begin position="65"/>
        <end position="84"/>
    </location>
</feature>